<evidence type="ECO:0000256" key="2">
    <source>
        <dbReference type="SAM" id="SignalP"/>
    </source>
</evidence>
<dbReference type="EMBL" id="SPNV01000262">
    <property type="protein sequence ID" value="KAF5857350.1"/>
    <property type="molecule type" value="Genomic_DNA"/>
</dbReference>
<evidence type="ECO:0000313" key="3">
    <source>
        <dbReference type="EMBL" id="KAF5857350.1"/>
    </source>
</evidence>
<dbReference type="AlphaFoldDB" id="A0A8H5ZYF5"/>
<keyword evidence="1" id="KW-0812">Transmembrane</keyword>
<proteinExistence type="predicted"/>
<name>A0A8H5ZYF5_PETAA</name>
<dbReference type="Gene3D" id="1.20.1720.10">
    <property type="entry name" value="Multidrug resistance protein D"/>
    <property type="match status" value="1"/>
</dbReference>
<dbReference type="SUPFAM" id="SSF103473">
    <property type="entry name" value="MFS general substrate transporter"/>
    <property type="match status" value="1"/>
</dbReference>
<gene>
    <name evidence="3" type="ORF">ETB97_005929</name>
</gene>
<feature type="chain" id="PRO_5034017398" evidence="2">
    <location>
        <begin position="17"/>
        <end position="180"/>
    </location>
</feature>
<keyword evidence="1" id="KW-0472">Membrane</keyword>
<reference evidence="3 4" key="1">
    <citation type="submission" date="2019-04" db="EMBL/GenBank/DDBJ databases">
        <title>Aspergillus burnettii sp. nov., novel species from soil in southeast Queensland.</title>
        <authorList>
            <person name="Gilchrist C.L.M."/>
            <person name="Pitt J.I."/>
            <person name="Lange L."/>
            <person name="Lacey H.J."/>
            <person name="Vuong D."/>
            <person name="Midgley D.J."/>
            <person name="Greenfield P."/>
            <person name="Bradbury M."/>
            <person name="Lacey E."/>
            <person name="Busk P.K."/>
            <person name="Pilgaard B."/>
            <person name="Chooi Y.H."/>
            <person name="Piggott A.M."/>
        </authorList>
    </citation>
    <scope>NUCLEOTIDE SEQUENCE [LARGE SCALE GENOMIC DNA]</scope>
    <source>
        <strain evidence="3 4">FRR 5400</strain>
    </source>
</reference>
<comment type="caution">
    <text evidence="3">The sequence shown here is derived from an EMBL/GenBank/DDBJ whole genome shotgun (WGS) entry which is preliminary data.</text>
</comment>
<sequence length="180" mass="19758">MAFSLLVLSHLQRGLPHPTCPSPPRNPLVKSRKWKPETIKPSDQIPAQYPSKINQGPMEIGRRRLGGIRPAARKGIDILGSLRMLVTKQATPIILFLAVYYAVSHMSITAMSSILKDRYGLGEIQIGLTFIANGVGSMIGSLVTARMKQIYEASLDAEAANDGTRSEDDFDDFPIARARL</sequence>
<accession>A0A8H5ZYF5</accession>
<feature type="transmembrane region" description="Helical" evidence="1">
    <location>
        <begin position="93"/>
        <end position="114"/>
    </location>
</feature>
<dbReference type="Proteomes" id="UP000541154">
    <property type="component" value="Unassembled WGS sequence"/>
</dbReference>
<evidence type="ECO:0000256" key="1">
    <source>
        <dbReference type="SAM" id="Phobius"/>
    </source>
</evidence>
<feature type="transmembrane region" description="Helical" evidence="1">
    <location>
        <begin position="126"/>
        <end position="145"/>
    </location>
</feature>
<feature type="signal peptide" evidence="2">
    <location>
        <begin position="1"/>
        <end position="16"/>
    </location>
</feature>
<keyword evidence="4" id="KW-1185">Reference proteome</keyword>
<organism evidence="3 4">
    <name type="scientific">Petromyces alliaceus</name>
    <name type="common">Aspergillus alliaceus</name>
    <dbReference type="NCBI Taxonomy" id="209559"/>
    <lineage>
        <taxon>Eukaryota</taxon>
        <taxon>Fungi</taxon>
        <taxon>Dikarya</taxon>
        <taxon>Ascomycota</taxon>
        <taxon>Pezizomycotina</taxon>
        <taxon>Eurotiomycetes</taxon>
        <taxon>Eurotiomycetidae</taxon>
        <taxon>Eurotiales</taxon>
        <taxon>Aspergillaceae</taxon>
        <taxon>Aspergillus</taxon>
        <taxon>Aspergillus subgen. Circumdati</taxon>
    </lineage>
</organism>
<evidence type="ECO:0000313" key="4">
    <source>
        <dbReference type="Proteomes" id="UP000541154"/>
    </source>
</evidence>
<dbReference type="InterPro" id="IPR036259">
    <property type="entry name" value="MFS_trans_sf"/>
</dbReference>
<protein>
    <submittedName>
        <fullName evidence="3">Uncharacterized protein</fullName>
    </submittedName>
</protein>
<keyword evidence="1" id="KW-1133">Transmembrane helix</keyword>
<keyword evidence="2" id="KW-0732">Signal</keyword>